<evidence type="ECO:0000256" key="1">
    <source>
        <dbReference type="SAM" id="MobiDB-lite"/>
    </source>
</evidence>
<reference evidence="3" key="1">
    <citation type="submission" date="2022-11" db="UniProtKB">
        <authorList>
            <consortium name="WormBaseParasite"/>
        </authorList>
    </citation>
    <scope>IDENTIFICATION</scope>
</reference>
<dbReference type="Proteomes" id="UP000887566">
    <property type="component" value="Unplaced"/>
</dbReference>
<accession>A0A914VKS5</accession>
<keyword evidence="2" id="KW-1185">Reference proteome</keyword>
<proteinExistence type="predicted"/>
<dbReference type="AlphaFoldDB" id="A0A914VKS5"/>
<dbReference type="WBParaSite" id="PSAMB.scaffold2118size25250.g16465.t1">
    <property type="protein sequence ID" value="PSAMB.scaffold2118size25250.g16465.t1"/>
    <property type="gene ID" value="PSAMB.scaffold2118size25250.g16465"/>
</dbReference>
<feature type="region of interest" description="Disordered" evidence="1">
    <location>
        <begin position="154"/>
        <end position="187"/>
    </location>
</feature>
<name>A0A914VKS5_9BILA</name>
<organism evidence="2 3">
    <name type="scientific">Plectus sambesii</name>
    <dbReference type="NCBI Taxonomy" id="2011161"/>
    <lineage>
        <taxon>Eukaryota</taxon>
        <taxon>Metazoa</taxon>
        <taxon>Ecdysozoa</taxon>
        <taxon>Nematoda</taxon>
        <taxon>Chromadorea</taxon>
        <taxon>Plectida</taxon>
        <taxon>Plectina</taxon>
        <taxon>Plectoidea</taxon>
        <taxon>Plectidae</taxon>
        <taxon>Plectus</taxon>
    </lineage>
</organism>
<evidence type="ECO:0000313" key="3">
    <source>
        <dbReference type="WBParaSite" id="PSAMB.scaffold2118size25250.g16465.t1"/>
    </source>
</evidence>
<evidence type="ECO:0000313" key="2">
    <source>
        <dbReference type="Proteomes" id="UP000887566"/>
    </source>
</evidence>
<protein>
    <submittedName>
        <fullName evidence="3">Uncharacterized protein</fullName>
    </submittedName>
</protein>
<sequence>MTRAGKCHTRGLANRPVKQSAVVALLLLRTLRQATQRLLFSRWRTGPSAWREKAIVTGGSIQAEQSFGRRVCRVRGRSTATPPSLLVRPILLYWIVCRRAVIDHSAPCVDPDQASANRAQTVCPPPSPQLRCDDDTLSDNVLFDQSVHKLAVNSANSREGHSETIAEPGGLVCPIRKRPPSQVPTRARNAARARTTCLGEMTTLPGQSMTRRHASFVKI</sequence>